<organism evidence="3 4">
    <name type="scientific">Digitaria exilis</name>
    <dbReference type="NCBI Taxonomy" id="1010633"/>
    <lineage>
        <taxon>Eukaryota</taxon>
        <taxon>Viridiplantae</taxon>
        <taxon>Streptophyta</taxon>
        <taxon>Embryophyta</taxon>
        <taxon>Tracheophyta</taxon>
        <taxon>Spermatophyta</taxon>
        <taxon>Magnoliopsida</taxon>
        <taxon>Liliopsida</taxon>
        <taxon>Poales</taxon>
        <taxon>Poaceae</taxon>
        <taxon>PACMAD clade</taxon>
        <taxon>Panicoideae</taxon>
        <taxon>Panicodae</taxon>
        <taxon>Paniceae</taxon>
        <taxon>Anthephorinae</taxon>
        <taxon>Digitaria</taxon>
    </lineage>
</organism>
<dbReference type="InterPro" id="IPR023213">
    <property type="entry name" value="CAT-like_dom_sf"/>
</dbReference>
<reference evidence="3" key="1">
    <citation type="submission" date="2020-07" db="EMBL/GenBank/DDBJ databases">
        <title>Genome sequence and genetic diversity analysis of an under-domesticated orphan crop, white fonio (Digitaria exilis).</title>
        <authorList>
            <person name="Bennetzen J.L."/>
            <person name="Chen S."/>
            <person name="Ma X."/>
            <person name="Wang X."/>
            <person name="Yssel A.E.J."/>
            <person name="Chaluvadi S.R."/>
            <person name="Johnson M."/>
            <person name="Gangashetty P."/>
            <person name="Hamidou F."/>
            <person name="Sanogo M.D."/>
            <person name="Zwaenepoel A."/>
            <person name="Wallace J."/>
            <person name="Van De Peer Y."/>
            <person name="Van Deynze A."/>
        </authorList>
    </citation>
    <scope>NUCLEOTIDE SEQUENCE</scope>
    <source>
        <tissue evidence="3">Leaves</tissue>
    </source>
</reference>
<sequence length="476" mass="51003">MEGEGATNGRVHVISRRMVRPSTPPPATKEDEVEVINLTPLDLRLIRTDYLQKGILLPNPPVIAGGATTLVDAMEASFARALARFYPFAGRLAADERDDGTVTVSLRCTGEGAEFVHAVAPGIAAADIVSSIYTPAFVRDELHSFDPAHGGEVAADEGLPLVSVQVTELADGVFVGITLNHSVGDGTALWHFLNTWSEINRRGVAGVGDDDDGDLSTPPPVLRRWFEATWPVPIPLPFAKLEDIARQVEQTKVTECFLTFSGESVINLTSRANNEITGTATITALQATMAHLWRAVCRARRLPRQQVTSYTVVIDCRGHVEGIPRGYVGNAEAFGKAEATAGEVEEKGLGWTAWQLSRAMSSFDEASFREEVDTWVRRPEFLFITSLTFAGTAVATGSSSWSEVFGNNDFGWGMAVAVRSGAGNKTDGKAAVFEEPPELGGGMAVELCLATDALERLVADEEFMDAVSLPPGGLSG</sequence>
<evidence type="ECO:0000256" key="1">
    <source>
        <dbReference type="ARBA" id="ARBA00022679"/>
    </source>
</evidence>
<keyword evidence="4" id="KW-1185">Reference proteome</keyword>
<proteinExistence type="predicted"/>
<evidence type="ECO:0000313" key="3">
    <source>
        <dbReference type="EMBL" id="KAF8712657.1"/>
    </source>
</evidence>
<protein>
    <submittedName>
        <fullName evidence="3">Uncharacterized protein</fullName>
    </submittedName>
</protein>
<dbReference type="Gramene" id="Dexi6B01G0001020.1">
    <property type="protein sequence ID" value="Dexi6B01G0001020.1:cds"/>
    <property type="gene ID" value="Dexi6B01G0001020"/>
</dbReference>
<dbReference type="EMBL" id="JACEFO010001742">
    <property type="protein sequence ID" value="KAF8712657.1"/>
    <property type="molecule type" value="Genomic_DNA"/>
</dbReference>
<feature type="region of interest" description="Disordered" evidence="2">
    <location>
        <begin position="1"/>
        <end position="30"/>
    </location>
</feature>
<accession>A0A835BV81</accession>
<evidence type="ECO:0000313" key="4">
    <source>
        <dbReference type="Proteomes" id="UP000636709"/>
    </source>
</evidence>
<dbReference type="GO" id="GO:0016747">
    <property type="term" value="F:acyltransferase activity, transferring groups other than amino-acyl groups"/>
    <property type="evidence" value="ECO:0007669"/>
    <property type="project" value="UniProtKB-ARBA"/>
</dbReference>
<evidence type="ECO:0000256" key="2">
    <source>
        <dbReference type="SAM" id="MobiDB-lite"/>
    </source>
</evidence>
<dbReference type="PANTHER" id="PTHR31896">
    <property type="entry name" value="FAMILY REGULATORY PROTEIN, PUTATIVE (AFU_ORTHOLOGUE AFUA_3G14730)-RELATED"/>
    <property type="match status" value="1"/>
</dbReference>
<dbReference type="OrthoDB" id="1862401at2759"/>
<dbReference type="InterPro" id="IPR051283">
    <property type="entry name" value="Sec_Metabolite_Acyltrans"/>
</dbReference>
<dbReference type="Proteomes" id="UP000636709">
    <property type="component" value="Unassembled WGS sequence"/>
</dbReference>
<gene>
    <name evidence="3" type="ORF">HU200_028416</name>
</gene>
<dbReference type="Gene3D" id="3.30.559.10">
    <property type="entry name" value="Chloramphenicol acetyltransferase-like domain"/>
    <property type="match status" value="2"/>
</dbReference>
<keyword evidence="1" id="KW-0808">Transferase</keyword>
<comment type="caution">
    <text evidence="3">The sequence shown here is derived from an EMBL/GenBank/DDBJ whole genome shotgun (WGS) entry which is preliminary data.</text>
</comment>
<dbReference type="PANTHER" id="PTHR31896:SF9">
    <property type="entry name" value="OS08G0111500 PROTEIN"/>
    <property type="match status" value="1"/>
</dbReference>
<dbReference type="AlphaFoldDB" id="A0A835BV81"/>
<dbReference type="Pfam" id="PF02458">
    <property type="entry name" value="Transferase"/>
    <property type="match status" value="1"/>
</dbReference>
<name>A0A835BV81_9POAL</name>